<reference evidence="2 3" key="1">
    <citation type="submission" date="2019-12" db="EMBL/GenBank/DDBJ databases">
        <title>Microbes associate with the intestines of laboratory mice.</title>
        <authorList>
            <person name="Navarre W."/>
            <person name="Wong E."/>
        </authorList>
    </citation>
    <scope>NUCLEOTIDE SEQUENCE [LARGE SCALE GENOMIC DNA]</scope>
    <source>
        <strain evidence="2 3">NM51_B2-22</strain>
    </source>
</reference>
<feature type="domain" description="Peptidase C51" evidence="1">
    <location>
        <begin position="262"/>
        <end position="384"/>
    </location>
</feature>
<sequence length="388" mass="43340">MVKQEGPLTLHIQASQDPKSWHYYPLPETKQTPRLSLNLKDFPSQAGPYTYQLRTSQGQILQSGSLALPANPNQDFKPRTQFSPAQLDQGLLLFQLKPAPASPAIKQARLQIRQDHQEPKTYPLSLENTAGSFQTTIDLNQELAGSPIQAQIEISFDQGQSQVYPLADYQIPLDKLKPQVQVQQEDRTLHVVISRAQTLEQAQLLLNHQAYPLQQISPALYQLSLDLPTTETADIQLQAFQQGHEQILYRKTFQPVPSFNQPPETSTNTADPFPAIYPAPTYPVGQCTWGVKRLVPWVGDWWGNGGQWAQSAQSLGFATGSEPRVGAIACWDDGSYGHVALVTHVNSTQAIQVKEANYNGQGSIRNYRGWFDPSRGWGQLTYIYPPGR</sequence>
<name>A0A7X3G7E0_9STRE</name>
<proteinExistence type="predicted"/>
<dbReference type="PRINTS" id="PR01852">
    <property type="entry name" value="SIBAPROTEIN"/>
</dbReference>
<dbReference type="InterPro" id="IPR007921">
    <property type="entry name" value="CHAP_dom"/>
</dbReference>
<evidence type="ECO:0000259" key="1">
    <source>
        <dbReference type="PROSITE" id="PS50911"/>
    </source>
</evidence>
<dbReference type="PROSITE" id="PS50911">
    <property type="entry name" value="CHAP"/>
    <property type="match status" value="1"/>
</dbReference>
<organism evidence="2 3">
    <name type="scientific">Streptococcus danieliae</name>
    <dbReference type="NCBI Taxonomy" id="747656"/>
    <lineage>
        <taxon>Bacteria</taxon>
        <taxon>Bacillati</taxon>
        <taxon>Bacillota</taxon>
        <taxon>Bacilli</taxon>
        <taxon>Lactobacillales</taxon>
        <taxon>Streptococcaceae</taxon>
        <taxon>Streptococcus</taxon>
    </lineage>
</organism>
<dbReference type="InterPro" id="IPR038765">
    <property type="entry name" value="Papain-like_cys_pep_sf"/>
</dbReference>
<dbReference type="InterPro" id="IPR009148">
    <property type="entry name" value="PcsB-like"/>
</dbReference>
<gene>
    <name evidence="2" type="ORF">E5983_01205</name>
</gene>
<dbReference type="Proteomes" id="UP000461595">
    <property type="component" value="Unassembled WGS sequence"/>
</dbReference>
<evidence type="ECO:0000313" key="3">
    <source>
        <dbReference type="Proteomes" id="UP000461595"/>
    </source>
</evidence>
<dbReference type="SUPFAM" id="SSF54001">
    <property type="entry name" value="Cysteine proteinases"/>
    <property type="match status" value="1"/>
</dbReference>
<comment type="caution">
    <text evidence="2">The sequence shown here is derived from an EMBL/GenBank/DDBJ whole genome shotgun (WGS) entry which is preliminary data.</text>
</comment>
<dbReference type="OrthoDB" id="2409959at2"/>
<protein>
    <submittedName>
        <fullName evidence="2">CHAP domain-containing protein</fullName>
    </submittedName>
</protein>
<dbReference type="EMBL" id="WSRS01000005">
    <property type="protein sequence ID" value="MVX58292.1"/>
    <property type="molecule type" value="Genomic_DNA"/>
</dbReference>
<dbReference type="Gene3D" id="3.90.1720.10">
    <property type="entry name" value="endopeptidase domain like (from Nostoc punctiforme)"/>
    <property type="match status" value="1"/>
</dbReference>
<accession>A0A7X3G7E0</accession>
<dbReference type="AlphaFoldDB" id="A0A7X3G7E0"/>
<dbReference type="Pfam" id="PF05257">
    <property type="entry name" value="CHAP"/>
    <property type="match status" value="1"/>
</dbReference>
<evidence type="ECO:0000313" key="2">
    <source>
        <dbReference type="EMBL" id="MVX58292.1"/>
    </source>
</evidence>